<dbReference type="CDD" id="cd14477">
    <property type="entry name" value="SPX_XPR1_like"/>
    <property type="match status" value="1"/>
</dbReference>
<evidence type="ECO:0000256" key="2">
    <source>
        <dbReference type="ARBA" id="ARBA00009665"/>
    </source>
</evidence>
<name>A0A7R9A6H6_9CRUS</name>
<protein>
    <recommendedName>
        <fullName evidence="11">Xenotropic and polytropic retrovirus receptor 1</fullName>
    </recommendedName>
</protein>
<feature type="transmembrane region" description="Helical" evidence="6">
    <location>
        <begin position="228"/>
        <end position="249"/>
    </location>
</feature>
<evidence type="ECO:0000259" key="8">
    <source>
        <dbReference type="PROSITE" id="PS51382"/>
    </source>
</evidence>
<dbReference type="Pfam" id="PF03124">
    <property type="entry name" value="EXS"/>
    <property type="match status" value="1"/>
</dbReference>
<dbReference type="Proteomes" id="UP000677054">
    <property type="component" value="Unassembled WGS sequence"/>
</dbReference>
<dbReference type="GO" id="GO:0000822">
    <property type="term" value="F:inositol hexakisphosphate binding"/>
    <property type="evidence" value="ECO:0007669"/>
    <property type="project" value="TreeGrafter"/>
</dbReference>
<feature type="transmembrane region" description="Helical" evidence="6">
    <location>
        <begin position="462"/>
        <end position="481"/>
    </location>
</feature>
<keyword evidence="5 6" id="KW-0472">Membrane</keyword>
<dbReference type="InterPro" id="IPR004331">
    <property type="entry name" value="SPX_dom"/>
</dbReference>
<dbReference type="AlphaFoldDB" id="A0A7R9A6H6"/>
<dbReference type="OrthoDB" id="9970435at2759"/>
<dbReference type="EMBL" id="CAJPEV010000869">
    <property type="protein sequence ID" value="CAG0889197.1"/>
    <property type="molecule type" value="Genomic_DNA"/>
</dbReference>
<feature type="transmembrane region" description="Helical" evidence="6">
    <location>
        <begin position="493"/>
        <end position="511"/>
    </location>
</feature>
<comment type="subcellular location">
    <subcellularLocation>
        <location evidence="1">Membrane</location>
        <topology evidence="1">Multi-pass membrane protein</topology>
    </subcellularLocation>
</comment>
<evidence type="ECO:0000256" key="3">
    <source>
        <dbReference type="ARBA" id="ARBA00022692"/>
    </source>
</evidence>
<evidence type="ECO:0000256" key="5">
    <source>
        <dbReference type="ARBA" id="ARBA00023136"/>
    </source>
</evidence>
<dbReference type="InterPro" id="IPR004342">
    <property type="entry name" value="EXS_C"/>
</dbReference>
<dbReference type="PROSITE" id="PS51382">
    <property type="entry name" value="SPX"/>
    <property type="match status" value="1"/>
</dbReference>
<reference evidence="9" key="1">
    <citation type="submission" date="2020-11" db="EMBL/GenBank/DDBJ databases">
        <authorList>
            <person name="Tran Van P."/>
        </authorList>
    </citation>
    <scope>NUCLEOTIDE SEQUENCE</scope>
</reference>
<dbReference type="PANTHER" id="PTHR10783:SF103">
    <property type="entry name" value="SOLUTE CARRIER FAMILY 53 MEMBER 1"/>
    <property type="match status" value="1"/>
</dbReference>
<proteinExistence type="inferred from homology"/>
<dbReference type="GO" id="GO:0006817">
    <property type="term" value="P:phosphate ion transport"/>
    <property type="evidence" value="ECO:0007669"/>
    <property type="project" value="TreeGrafter"/>
</dbReference>
<dbReference type="GO" id="GO:0005886">
    <property type="term" value="C:plasma membrane"/>
    <property type="evidence" value="ECO:0007669"/>
    <property type="project" value="TreeGrafter"/>
</dbReference>
<accession>A0A7R9A6H6</accession>
<evidence type="ECO:0000313" key="10">
    <source>
        <dbReference type="Proteomes" id="UP000677054"/>
    </source>
</evidence>
<feature type="domain" description="SPX" evidence="8">
    <location>
        <begin position="1"/>
        <end position="170"/>
    </location>
</feature>
<evidence type="ECO:0000259" key="7">
    <source>
        <dbReference type="PROSITE" id="PS51380"/>
    </source>
</evidence>
<keyword evidence="4 6" id="KW-1133">Transmembrane helix</keyword>
<evidence type="ECO:0000256" key="4">
    <source>
        <dbReference type="ARBA" id="ARBA00022989"/>
    </source>
</evidence>
<feature type="transmembrane region" description="Helical" evidence="6">
    <location>
        <begin position="333"/>
        <end position="351"/>
    </location>
</feature>
<dbReference type="GO" id="GO:0005794">
    <property type="term" value="C:Golgi apparatus"/>
    <property type="evidence" value="ECO:0007669"/>
    <property type="project" value="TreeGrafter"/>
</dbReference>
<dbReference type="Pfam" id="PF03105">
    <property type="entry name" value="SPX"/>
    <property type="match status" value="3"/>
</dbReference>
<gene>
    <name evidence="9" type="ORF">DSTB1V02_LOCUS5372</name>
</gene>
<keyword evidence="10" id="KW-1185">Reference proteome</keyword>
<evidence type="ECO:0000313" key="9">
    <source>
        <dbReference type="EMBL" id="CAD7245499.1"/>
    </source>
</evidence>
<dbReference type="GO" id="GO:0016036">
    <property type="term" value="P:cellular response to phosphate starvation"/>
    <property type="evidence" value="ECO:0007669"/>
    <property type="project" value="TreeGrafter"/>
</dbReference>
<keyword evidence="3 6" id="KW-0812">Transmembrane</keyword>
<sequence>MKFAEHLAAHITPEWRKQYISYEEMKATLYSALEQAPSAEVEDEDAICQYFGKFDEKFFHICDKELLKINTFFSEKLAEATRRFSSLKSELAAATRAQQEERRSSTKLSTFFSRTQTTRKTTDLKLAFSEFYLSLVLMQNYQTLNSTGFRKILKKHDKLLKTDAGARWRMEHVEPSHFHTNRDINKMISETESLVIQELEGGNRGRAMKRLRVPPLGEHQSPWITFKVGLFLGAFVVLLCSIIICSIFHDWQRDNWRIAIRLYRGPLLFILFLFLLGINVYGWRSSGVNHVLIFELNPRHHISEQHLMEIAGMLGVLWALSGLAYLFSDTLQIPRFVHPIVLIGIMFLFLVNPTHTFMPNARFWLLRTLCRVICAPFFYVNFADFWLADQLNSLVPALLDLEYFICFYVSNGDLDKADQTQCVNKIWGMRPFVACLPAWFRFAQCLRRYRDTKEAFPHLVNAGKYSTTFLVVLFSTLNLLNQNSYEALEDNPFFFLWILASILSSVYAFAWDIKMDWGLLDSNAGDNKFLREEIVYPSPHFYYFAMGEDFILRFGWAISLSLTEMGYIHGDLMVTVLAPLEVFRRFIWNFFRLENEFVNNCGDFRSKQDINRFMWNLFRLENEHLNNCGKFRAVRDIGIKPIQDSDQEQLIKLMDGEPETVAQLMRRKGRQRKGKPMTVEGEHDSYATVSSIASAKNWLQSLRASSSKAAVS</sequence>
<feature type="transmembrane region" description="Helical" evidence="6">
    <location>
        <begin position="261"/>
        <end position="283"/>
    </location>
</feature>
<feature type="transmembrane region" description="Helical" evidence="6">
    <location>
        <begin position="307"/>
        <end position="327"/>
    </location>
</feature>
<comment type="similarity">
    <text evidence="2">Belongs to the SYG1 (TC 2.A.94) family.</text>
</comment>
<feature type="domain" description="EXS" evidence="7">
    <location>
        <begin position="421"/>
        <end position="625"/>
    </location>
</feature>
<dbReference type="PROSITE" id="PS51380">
    <property type="entry name" value="EXS"/>
    <property type="match status" value="1"/>
</dbReference>
<evidence type="ECO:0008006" key="11">
    <source>
        <dbReference type="Google" id="ProtNLM"/>
    </source>
</evidence>
<organism evidence="9">
    <name type="scientific">Darwinula stevensoni</name>
    <dbReference type="NCBI Taxonomy" id="69355"/>
    <lineage>
        <taxon>Eukaryota</taxon>
        <taxon>Metazoa</taxon>
        <taxon>Ecdysozoa</taxon>
        <taxon>Arthropoda</taxon>
        <taxon>Crustacea</taxon>
        <taxon>Oligostraca</taxon>
        <taxon>Ostracoda</taxon>
        <taxon>Podocopa</taxon>
        <taxon>Podocopida</taxon>
        <taxon>Darwinulocopina</taxon>
        <taxon>Darwinuloidea</taxon>
        <taxon>Darwinulidae</taxon>
        <taxon>Darwinula</taxon>
    </lineage>
</organism>
<evidence type="ECO:0000256" key="6">
    <source>
        <dbReference type="SAM" id="Phobius"/>
    </source>
</evidence>
<evidence type="ECO:0000256" key="1">
    <source>
        <dbReference type="ARBA" id="ARBA00004141"/>
    </source>
</evidence>
<dbReference type="PANTHER" id="PTHR10783">
    <property type="entry name" value="XENOTROPIC AND POLYTROPIC RETROVIRUS RECEPTOR 1-RELATED"/>
    <property type="match status" value="1"/>
</dbReference>
<dbReference type="EMBL" id="LR900386">
    <property type="protein sequence ID" value="CAD7245499.1"/>
    <property type="molecule type" value="Genomic_DNA"/>
</dbReference>